<reference evidence="2" key="1">
    <citation type="submission" date="2022-11" db="UniProtKB">
        <authorList>
            <consortium name="WormBaseParasite"/>
        </authorList>
    </citation>
    <scope>IDENTIFICATION</scope>
</reference>
<protein>
    <submittedName>
        <fullName evidence="2">Uncharacterized protein</fullName>
    </submittedName>
</protein>
<dbReference type="WBParaSite" id="nRc.2.0.1.t46713-RA">
    <property type="protein sequence ID" value="nRc.2.0.1.t46713-RA"/>
    <property type="gene ID" value="nRc.2.0.1.g46713"/>
</dbReference>
<evidence type="ECO:0000313" key="2">
    <source>
        <dbReference type="WBParaSite" id="nRc.2.0.1.t46713-RA"/>
    </source>
</evidence>
<sequence>MAKSLMMTQTSIPLLSIIINNYKDNRMRSLTLKFEQELTFNIAQLDENRMLPYFKFTKRLHLMVNSMKEEEFTLEHDTGISSGGKSVHLLDVEKSEKATTNSMLKTKQGATICCKIMCKSGSCHILRLFLV</sequence>
<organism evidence="1 2">
    <name type="scientific">Romanomermis culicivorax</name>
    <name type="common">Nematode worm</name>
    <dbReference type="NCBI Taxonomy" id="13658"/>
    <lineage>
        <taxon>Eukaryota</taxon>
        <taxon>Metazoa</taxon>
        <taxon>Ecdysozoa</taxon>
        <taxon>Nematoda</taxon>
        <taxon>Enoplea</taxon>
        <taxon>Dorylaimia</taxon>
        <taxon>Mermithida</taxon>
        <taxon>Mermithoidea</taxon>
        <taxon>Mermithidae</taxon>
        <taxon>Romanomermis</taxon>
    </lineage>
</organism>
<proteinExistence type="predicted"/>
<name>A0A915L8B7_ROMCU</name>
<evidence type="ECO:0000313" key="1">
    <source>
        <dbReference type="Proteomes" id="UP000887565"/>
    </source>
</evidence>
<keyword evidence="1" id="KW-1185">Reference proteome</keyword>
<dbReference type="AlphaFoldDB" id="A0A915L8B7"/>
<accession>A0A915L8B7</accession>
<dbReference type="Proteomes" id="UP000887565">
    <property type="component" value="Unplaced"/>
</dbReference>